<dbReference type="AlphaFoldDB" id="A0AAU9DM67"/>
<keyword evidence="6" id="KW-1185">Reference proteome</keyword>
<keyword evidence="1" id="KW-0805">Transcription regulation</keyword>
<dbReference type="EMBL" id="AP026802">
    <property type="protein sequence ID" value="BDR58002.1"/>
    <property type="molecule type" value="Genomic_DNA"/>
</dbReference>
<gene>
    <name evidence="5" type="ORF">XA3_04430</name>
</gene>
<evidence type="ECO:0000256" key="3">
    <source>
        <dbReference type="ARBA" id="ARBA00023163"/>
    </source>
</evidence>
<reference evidence="5 6" key="1">
    <citation type="journal article" date="2023" name="Microbiol. Spectr.">
        <title>Symbiosis of Carpenter Bees with Uncharacterized Lactic Acid Bacteria Showing NAD Auxotrophy.</title>
        <authorList>
            <person name="Kawasaki S."/>
            <person name="Ozawa K."/>
            <person name="Mori T."/>
            <person name="Yamamoto A."/>
            <person name="Ito M."/>
            <person name="Ohkuma M."/>
            <person name="Sakamoto M."/>
            <person name="Matsutani M."/>
        </authorList>
    </citation>
    <scope>NUCLEOTIDE SEQUENCE [LARGE SCALE GENOMIC DNA]</scope>
    <source>
        <strain evidence="5 6">XA3</strain>
    </source>
</reference>
<dbReference type="InterPro" id="IPR009057">
    <property type="entry name" value="Homeodomain-like_sf"/>
</dbReference>
<dbReference type="GO" id="GO:0003700">
    <property type="term" value="F:DNA-binding transcription factor activity"/>
    <property type="evidence" value="ECO:0007669"/>
    <property type="project" value="InterPro"/>
</dbReference>
<evidence type="ECO:0000259" key="4">
    <source>
        <dbReference type="PROSITE" id="PS01124"/>
    </source>
</evidence>
<dbReference type="KEGG" id="xap:XA3_04430"/>
<dbReference type="RefSeq" id="WP_317635926.1">
    <property type="nucleotide sequence ID" value="NZ_AP026802.1"/>
</dbReference>
<evidence type="ECO:0000313" key="6">
    <source>
        <dbReference type="Proteomes" id="UP001321861"/>
    </source>
</evidence>
<name>A0AAU9DM67_9LACO</name>
<evidence type="ECO:0000256" key="1">
    <source>
        <dbReference type="ARBA" id="ARBA00023015"/>
    </source>
</evidence>
<dbReference type="InterPro" id="IPR018060">
    <property type="entry name" value="HTH_AraC"/>
</dbReference>
<protein>
    <submittedName>
        <fullName evidence="5">AraC family transcriptional regulator</fullName>
    </submittedName>
</protein>
<dbReference type="SMART" id="SM00342">
    <property type="entry name" value="HTH_ARAC"/>
    <property type="match status" value="1"/>
</dbReference>
<dbReference type="Proteomes" id="UP001321861">
    <property type="component" value="Chromosome"/>
</dbReference>
<evidence type="ECO:0000313" key="5">
    <source>
        <dbReference type="EMBL" id="BDR58002.1"/>
    </source>
</evidence>
<dbReference type="Pfam" id="PF12833">
    <property type="entry name" value="HTH_18"/>
    <property type="match status" value="1"/>
</dbReference>
<dbReference type="PRINTS" id="PR00032">
    <property type="entry name" value="HTHARAC"/>
</dbReference>
<feature type="domain" description="HTH araC/xylS-type" evidence="4">
    <location>
        <begin position="198"/>
        <end position="295"/>
    </location>
</feature>
<keyword evidence="2" id="KW-0238">DNA-binding</keyword>
<dbReference type="PROSITE" id="PS01124">
    <property type="entry name" value="HTH_ARAC_FAMILY_2"/>
    <property type="match status" value="1"/>
</dbReference>
<evidence type="ECO:0000256" key="2">
    <source>
        <dbReference type="ARBA" id="ARBA00023125"/>
    </source>
</evidence>
<sequence>MQTINLIESFPFLRELDCYISDATSSKQQVSDFYYNPKRLISGFYYRNCPQAQIENHVVALIYVIKGSIELGKIKLTSNQVWLSNGPIQLVNGQHGEFICFLFKTNYFISRALALTNDDLVFALLKNSAEPLDYAFDFDTEPTIGILAFLLLRQIVKMSYQKNEITNSACALLLDELATNQDKISYQSRQEDYSLKAVNILNYCQNHLSSCSLDQLANHFHVHPNYISMLVKKETGDNLSTILKRYRFNLARRLLRESDLTIENIAQFLGYNDLSHFYKTFKQETGLTPKQYRKS</sequence>
<dbReference type="InterPro" id="IPR020449">
    <property type="entry name" value="Tscrpt_reg_AraC-type_HTH"/>
</dbReference>
<dbReference type="GO" id="GO:0043565">
    <property type="term" value="F:sequence-specific DNA binding"/>
    <property type="evidence" value="ECO:0007669"/>
    <property type="project" value="InterPro"/>
</dbReference>
<dbReference type="Gene3D" id="1.10.10.60">
    <property type="entry name" value="Homeodomain-like"/>
    <property type="match status" value="2"/>
</dbReference>
<dbReference type="PANTHER" id="PTHR43280">
    <property type="entry name" value="ARAC-FAMILY TRANSCRIPTIONAL REGULATOR"/>
    <property type="match status" value="1"/>
</dbReference>
<keyword evidence="3" id="KW-0804">Transcription</keyword>
<dbReference type="SUPFAM" id="SSF46689">
    <property type="entry name" value="Homeodomain-like"/>
    <property type="match status" value="1"/>
</dbReference>
<dbReference type="PANTHER" id="PTHR43280:SF10">
    <property type="entry name" value="REGULATORY PROTEIN POCR"/>
    <property type="match status" value="1"/>
</dbReference>
<organism evidence="5 6">
    <name type="scientific">Xylocopilactobacillus apicola</name>
    <dbReference type="NCBI Taxonomy" id="2932184"/>
    <lineage>
        <taxon>Bacteria</taxon>
        <taxon>Bacillati</taxon>
        <taxon>Bacillota</taxon>
        <taxon>Bacilli</taxon>
        <taxon>Lactobacillales</taxon>
        <taxon>Lactobacillaceae</taxon>
        <taxon>Xylocopilactobacillus</taxon>
    </lineage>
</organism>
<accession>A0AAU9DM67</accession>
<proteinExistence type="predicted"/>